<protein>
    <recommendedName>
        <fullName evidence="4">Gamma-glutamylcyclotransferase</fullName>
    </recommendedName>
</protein>
<keyword evidence="3" id="KW-1185">Reference proteome</keyword>
<organism evidence="2 3">
    <name type="scientific">Francisella halioticida</name>
    <dbReference type="NCBI Taxonomy" id="549298"/>
    <lineage>
        <taxon>Bacteria</taxon>
        <taxon>Pseudomonadati</taxon>
        <taxon>Pseudomonadota</taxon>
        <taxon>Gammaproteobacteria</taxon>
        <taxon>Thiotrichales</taxon>
        <taxon>Francisellaceae</taxon>
        <taxon>Francisella</taxon>
    </lineage>
</organism>
<dbReference type="RefSeq" id="WP_088771973.1">
    <property type="nucleotide sequence ID" value="NZ_CP022132.1"/>
</dbReference>
<evidence type="ECO:0000313" key="2">
    <source>
        <dbReference type="EMBL" id="ASG67430.1"/>
    </source>
</evidence>
<proteinExistence type="predicted"/>
<evidence type="ECO:0000313" key="3">
    <source>
        <dbReference type="Proteomes" id="UP000249910"/>
    </source>
</evidence>
<sequence length="110" mass="12988">MITNIDIEDQLPIIWAREMVGRSYNPQWVDANYEGQKIKVLTFVINKESQAYITNLSLAQKAKRIAFAEGSIGTNREYLYQTMDYLNKNKIRDENLELLYKEVRKIRNNI</sequence>
<dbReference type="EMBL" id="CP022132">
    <property type="protein sequence ID" value="ASG67430.1"/>
    <property type="molecule type" value="Genomic_DNA"/>
</dbReference>
<evidence type="ECO:0000256" key="1">
    <source>
        <dbReference type="ARBA" id="ARBA00023239"/>
    </source>
</evidence>
<name>A0ABN5AVF2_9GAMM</name>
<dbReference type="Proteomes" id="UP000249910">
    <property type="component" value="Chromosome"/>
</dbReference>
<reference evidence="2 3" key="1">
    <citation type="submission" date="2017-06" db="EMBL/GenBank/DDBJ databases">
        <title>Complete genome of Francisella halioticida.</title>
        <authorList>
            <person name="Sjodin A."/>
        </authorList>
    </citation>
    <scope>NUCLEOTIDE SEQUENCE [LARGE SCALE GENOMIC DNA]</scope>
    <source>
        <strain evidence="2 3">DSM 23729</strain>
    </source>
</reference>
<keyword evidence="1" id="KW-0456">Lyase</keyword>
<evidence type="ECO:0008006" key="4">
    <source>
        <dbReference type="Google" id="ProtNLM"/>
    </source>
</evidence>
<gene>
    <name evidence="2" type="ORF">CDV26_02570</name>
</gene>
<dbReference type="InterPro" id="IPR006840">
    <property type="entry name" value="ChaC"/>
</dbReference>
<dbReference type="Pfam" id="PF04752">
    <property type="entry name" value="ChaC"/>
    <property type="match status" value="1"/>
</dbReference>
<accession>A0ABN5AVF2</accession>